<dbReference type="RefSeq" id="WP_311608972.1">
    <property type="nucleotide sequence ID" value="NZ_JAVRFI010000003.1"/>
</dbReference>
<comment type="caution">
    <text evidence="1">The sequence shown here is derived from an EMBL/GenBank/DDBJ whole genome shotgun (WGS) entry which is preliminary data.</text>
</comment>
<accession>A0ABU2SJ59</accession>
<keyword evidence="2" id="KW-1185">Reference proteome</keyword>
<dbReference type="EMBL" id="JAVRFI010000003">
    <property type="protein sequence ID" value="MDT0448942.1"/>
    <property type="molecule type" value="Genomic_DNA"/>
</dbReference>
<dbReference type="Proteomes" id="UP001180531">
    <property type="component" value="Unassembled WGS sequence"/>
</dbReference>
<proteinExistence type="predicted"/>
<gene>
    <name evidence="1" type="ORF">RM609_07595</name>
</gene>
<name>A0ABU2SJ59_9ACTN</name>
<sequence>MVLLDLQGMEPEIGTARRLDLGASDNSDASLLLCGDGDD</sequence>
<protein>
    <submittedName>
        <fullName evidence="1">SapB/AmfS family lanthipeptide</fullName>
    </submittedName>
</protein>
<dbReference type="InterPro" id="IPR045825">
    <property type="entry name" value="RamS"/>
</dbReference>
<reference evidence="1" key="1">
    <citation type="submission" date="2024-05" db="EMBL/GenBank/DDBJ databases">
        <title>30 novel species of actinomycetes from the DSMZ collection.</title>
        <authorList>
            <person name="Nouioui I."/>
        </authorList>
    </citation>
    <scope>NUCLEOTIDE SEQUENCE</scope>
    <source>
        <strain evidence="1">DSM 40473</strain>
    </source>
</reference>
<evidence type="ECO:0000313" key="1">
    <source>
        <dbReference type="EMBL" id="MDT0448942.1"/>
    </source>
</evidence>
<dbReference type="Pfam" id="PF19402">
    <property type="entry name" value="RamS"/>
    <property type="match status" value="1"/>
</dbReference>
<dbReference type="NCBIfam" id="NF033212">
    <property type="entry name" value="SapB_AmfS_lanti"/>
    <property type="match status" value="1"/>
</dbReference>
<organism evidence="1 2">
    <name type="scientific">Streptomyces hesseae</name>
    <dbReference type="NCBI Taxonomy" id="3075519"/>
    <lineage>
        <taxon>Bacteria</taxon>
        <taxon>Bacillati</taxon>
        <taxon>Actinomycetota</taxon>
        <taxon>Actinomycetes</taxon>
        <taxon>Kitasatosporales</taxon>
        <taxon>Streptomycetaceae</taxon>
        <taxon>Streptomyces</taxon>
    </lineage>
</organism>
<evidence type="ECO:0000313" key="2">
    <source>
        <dbReference type="Proteomes" id="UP001180531"/>
    </source>
</evidence>